<dbReference type="PANTHER" id="PTHR14379:SF3">
    <property type="entry name" value="MEIOSIS REGULATOR AND MRNA STABILITY FACTOR 1"/>
    <property type="match status" value="1"/>
</dbReference>
<feature type="domain" description="NYN" evidence="1">
    <location>
        <begin position="3"/>
        <end position="142"/>
    </location>
</feature>
<protein>
    <submittedName>
        <fullName evidence="2">NYN domain-containing protein</fullName>
    </submittedName>
</protein>
<dbReference type="EMBL" id="MU150242">
    <property type="protein sequence ID" value="KAF9466397.1"/>
    <property type="molecule type" value="Genomic_DNA"/>
</dbReference>
<dbReference type="Gene3D" id="3.40.50.1010">
    <property type="entry name" value="5'-nuclease"/>
    <property type="match status" value="1"/>
</dbReference>
<sequence>MERVAIFWDIDSCPVPAKLTGYEAINNIRNLAYSYGSATTFKAYVDSSNVSPARLQSVRHQFESSGLLLIEYKRGDGSNIATHTMIADMLVFAIDHPAPATIILISGKNELAYAASLLRHRRYQVIVVASLSPNETLKSQASVILDWDVVASQPISEKPIPEITFGSFSPFAGESRTSHYGYHWNP</sequence>
<dbReference type="Proteomes" id="UP000807353">
    <property type="component" value="Unassembled WGS sequence"/>
</dbReference>
<dbReference type="InterPro" id="IPR024768">
    <property type="entry name" value="Marf1"/>
</dbReference>
<dbReference type="GO" id="GO:0005777">
    <property type="term" value="C:peroxisome"/>
    <property type="evidence" value="ECO:0007669"/>
    <property type="project" value="InterPro"/>
</dbReference>
<dbReference type="InterPro" id="IPR021139">
    <property type="entry name" value="NYN"/>
</dbReference>
<accession>A0A9P5YA39</accession>
<dbReference type="OrthoDB" id="549353at2759"/>
<evidence type="ECO:0000313" key="2">
    <source>
        <dbReference type="EMBL" id="KAF9466397.1"/>
    </source>
</evidence>
<comment type="caution">
    <text evidence="2">The sequence shown here is derived from an EMBL/GenBank/DDBJ whole genome shotgun (WGS) entry which is preliminary data.</text>
</comment>
<gene>
    <name evidence="2" type="ORF">BDZ94DRAFT_217764</name>
</gene>
<dbReference type="GO" id="GO:0004540">
    <property type="term" value="F:RNA nuclease activity"/>
    <property type="evidence" value="ECO:0007669"/>
    <property type="project" value="InterPro"/>
</dbReference>
<reference evidence="2" key="1">
    <citation type="submission" date="2020-11" db="EMBL/GenBank/DDBJ databases">
        <authorList>
            <consortium name="DOE Joint Genome Institute"/>
            <person name="Ahrendt S."/>
            <person name="Riley R."/>
            <person name="Andreopoulos W."/>
            <person name="Labutti K."/>
            <person name="Pangilinan J."/>
            <person name="Ruiz-Duenas F.J."/>
            <person name="Barrasa J.M."/>
            <person name="Sanchez-Garcia M."/>
            <person name="Camarero S."/>
            <person name="Miyauchi S."/>
            <person name="Serrano A."/>
            <person name="Linde D."/>
            <person name="Babiker R."/>
            <person name="Drula E."/>
            <person name="Ayuso-Fernandez I."/>
            <person name="Pacheco R."/>
            <person name="Padilla G."/>
            <person name="Ferreira P."/>
            <person name="Barriuso J."/>
            <person name="Kellner H."/>
            <person name="Castanera R."/>
            <person name="Alfaro M."/>
            <person name="Ramirez L."/>
            <person name="Pisabarro A.G."/>
            <person name="Kuo A."/>
            <person name="Tritt A."/>
            <person name="Lipzen A."/>
            <person name="He G."/>
            <person name="Yan M."/>
            <person name="Ng V."/>
            <person name="Cullen D."/>
            <person name="Martin F."/>
            <person name="Rosso M.-N."/>
            <person name="Henrissat B."/>
            <person name="Hibbett D."/>
            <person name="Martinez A.T."/>
            <person name="Grigoriev I.V."/>
        </authorList>
    </citation>
    <scope>NUCLEOTIDE SEQUENCE</scope>
    <source>
        <strain evidence="2">CBS 247.69</strain>
    </source>
</reference>
<evidence type="ECO:0000259" key="1">
    <source>
        <dbReference type="Pfam" id="PF01936"/>
    </source>
</evidence>
<dbReference type="PANTHER" id="PTHR14379">
    <property type="entry name" value="LIMKAIN B LKAP"/>
    <property type="match status" value="1"/>
</dbReference>
<keyword evidence="3" id="KW-1185">Reference proteome</keyword>
<proteinExistence type="predicted"/>
<dbReference type="CDD" id="cd10910">
    <property type="entry name" value="PIN_limkain_b1_N_like"/>
    <property type="match status" value="1"/>
</dbReference>
<dbReference type="Pfam" id="PF01936">
    <property type="entry name" value="NYN"/>
    <property type="match status" value="1"/>
</dbReference>
<organism evidence="2 3">
    <name type="scientific">Collybia nuda</name>
    <dbReference type="NCBI Taxonomy" id="64659"/>
    <lineage>
        <taxon>Eukaryota</taxon>
        <taxon>Fungi</taxon>
        <taxon>Dikarya</taxon>
        <taxon>Basidiomycota</taxon>
        <taxon>Agaricomycotina</taxon>
        <taxon>Agaricomycetes</taxon>
        <taxon>Agaricomycetidae</taxon>
        <taxon>Agaricales</taxon>
        <taxon>Tricholomatineae</taxon>
        <taxon>Clitocybaceae</taxon>
        <taxon>Collybia</taxon>
    </lineage>
</organism>
<evidence type="ECO:0000313" key="3">
    <source>
        <dbReference type="Proteomes" id="UP000807353"/>
    </source>
</evidence>
<name>A0A9P5YA39_9AGAR</name>
<dbReference type="GO" id="GO:0010468">
    <property type="term" value="P:regulation of gene expression"/>
    <property type="evidence" value="ECO:0007669"/>
    <property type="project" value="InterPro"/>
</dbReference>
<dbReference type="GO" id="GO:1905762">
    <property type="term" value="F:CCR4-NOT complex binding"/>
    <property type="evidence" value="ECO:0007669"/>
    <property type="project" value="TreeGrafter"/>
</dbReference>
<dbReference type="AlphaFoldDB" id="A0A9P5YA39"/>